<dbReference type="SUPFAM" id="SSF52047">
    <property type="entry name" value="RNI-like"/>
    <property type="match status" value="1"/>
</dbReference>
<dbReference type="Gene3D" id="3.80.10.10">
    <property type="entry name" value="Ribonuclease Inhibitor"/>
    <property type="match status" value="1"/>
</dbReference>
<keyword evidence="3" id="KW-1185">Reference proteome</keyword>
<dbReference type="InterPro" id="IPR032675">
    <property type="entry name" value="LRR_dom_sf"/>
</dbReference>
<reference evidence="2 3" key="1">
    <citation type="submission" date="2023-11" db="EMBL/GenBank/DDBJ databases">
        <title>An acidophilic fungus is an integral part of prey digestion in a carnivorous sundew plant.</title>
        <authorList>
            <person name="Tsai I.J."/>
        </authorList>
    </citation>
    <scope>NUCLEOTIDE SEQUENCE [LARGE SCALE GENOMIC DNA]</scope>
    <source>
        <strain evidence="2">169a</strain>
    </source>
</reference>
<gene>
    <name evidence="2" type="ORF">R9X50_00160900</name>
</gene>
<evidence type="ECO:0000256" key="1">
    <source>
        <dbReference type="SAM" id="MobiDB-lite"/>
    </source>
</evidence>
<feature type="compositionally biased region" description="Polar residues" evidence="1">
    <location>
        <begin position="751"/>
        <end position="763"/>
    </location>
</feature>
<dbReference type="AlphaFoldDB" id="A0AAQ3RA74"/>
<organism evidence="2 3">
    <name type="scientific">Acrodontium crateriforme</name>
    <dbReference type="NCBI Taxonomy" id="150365"/>
    <lineage>
        <taxon>Eukaryota</taxon>
        <taxon>Fungi</taxon>
        <taxon>Dikarya</taxon>
        <taxon>Ascomycota</taxon>
        <taxon>Pezizomycotina</taxon>
        <taxon>Dothideomycetes</taxon>
        <taxon>Dothideomycetidae</taxon>
        <taxon>Mycosphaerellales</taxon>
        <taxon>Teratosphaeriaceae</taxon>
        <taxon>Acrodontium</taxon>
    </lineage>
</organism>
<feature type="region of interest" description="Disordered" evidence="1">
    <location>
        <begin position="682"/>
        <end position="704"/>
    </location>
</feature>
<evidence type="ECO:0000313" key="3">
    <source>
        <dbReference type="Proteomes" id="UP001303373"/>
    </source>
</evidence>
<proteinExistence type="predicted"/>
<protein>
    <recommendedName>
        <fullName evidence="4">F-box domain-containing protein</fullName>
    </recommendedName>
</protein>
<dbReference type="EMBL" id="CP138581">
    <property type="protein sequence ID" value="WPG98812.1"/>
    <property type="molecule type" value="Genomic_DNA"/>
</dbReference>
<dbReference type="Proteomes" id="UP001303373">
    <property type="component" value="Chromosome 2"/>
</dbReference>
<accession>A0AAQ3RA74</accession>
<feature type="compositionally biased region" description="Polar residues" evidence="1">
    <location>
        <begin position="682"/>
        <end position="696"/>
    </location>
</feature>
<name>A0AAQ3RA74_9PEZI</name>
<sequence length="833" mass="92314">MEAAPPTYEKATVVDHLDLIARYIPSSDLCSAALVCSKWHATFAPHIWGNPASHFGIENDRVYVALTRFKRVLQTARLLVRSMTHTLHLPPAHAEIYNGPRSDWLRESLERLPNLQSLIVRGLPFFDHSALLALKEIKPQQTTRMPPGMIELPGSTPFNFQAPSSNLSGFELRLLDASRCSNVTSRGLAQALCRFEKLIYLDLSFTYPARDPSVMATLRRLSGIQVLKLRGISLTDEGLEVLAQAIGLRVRSLDIRDNHLSDRSVRILLDNCFTFNANDSVRDNNACENDGTRSPSLLPYLGSEMLEIYQGEDFEGYLRSQFTGSFVSRLAIEDAPEGGITHLYAAGNNFTVEGVSGLLRSGRLHVFDIDAIKSGTVQHYSFPENNEGLGIPGVEKLTPVLSDYAAISLTFLRIEHSVVTKDAPVSHPDEIIPGRLELDDTSLPVMPAHAIELGTTSAQSERFELPAVQTPRAELPGDPMQFIVSAAPNETDRNFEDDYFSGPRRGSAFAPELVDLLATETDRLNLLSPVSDVDEGAMTYGAFSPTGGLVSPVDNTLSSSPFQIPTFRPRSYSSLGTERKARLTAHRSKYGNLHPAMLPHITSLVLTNVPAFSSNKEVSDRLIQFIRQCSEESWLAKKQANLDYSAPPGRKGHASAIRHSTNKIFALKRVVIELESEQFPRKNSVSTPWRSANSRSLTEDRDSESLWTAAETDFSFFGEGEECDMPSLEPGRFADSFGSNEKEVSFGNGSGANQQTQKASQPPTRYDNVALLSTFRKERKLAHERMIAAGCAMPETEGFWDGLVQVVRDRVGVRFDEQVDYYGNRFTGGYLYR</sequence>
<evidence type="ECO:0000313" key="2">
    <source>
        <dbReference type="EMBL" id="WPG98812.1"/>
    </source>
</evidence>
<feature type="region of interest" description="Disordered" evidence="1">
    <location>
        <begin position="739"/>
        <end position="763"/>
    </location>
</feature>
<evidence type="ECO:0008006" key="4">
    <source>
        <dbReference type="Google" id="ProtNLM"/>
    </source>
</evidence>